<feature type="region of interest" description="Disordered" evidence="1">
    <location>
        <begin position="272"/>
        <end position="318"/>
    </location>
</feature>
<reference evidence="3 4" key="1">
    <citation type="submission" date="2024-01" db="EMBL/GenBank/DDBJ databases">
        <title>Characterization of antibiotic resistant novel bacterial strains and their environmental applications.</title>
        <authorList>
            <person name="Manzoor S."/>
            <person name="Abbas S."/>
            <person name="Arshad M."/>
            <person name="Ahmed I."/>
        </authorList>
    </citation>
    <scope>NUCLEOTIDE SEQUENCE [LARGE SCALE GENOMIC DNA]</scope>
    <source>
        <strain evidence="3 4">NCCP-602</strain>
    </source>
</reference>
<evidence type="ECO:0000313" key="4">
    <source>
        <dbReference type="Proteomes" id="UP001498238"/>
    </source>
</evidence>
<feature type="compositionally biased region" description="Basic and acidic residues" evidence="1">
    <location>
        <begin position="374"/>
        <end position="388"/>
    </location>
</feature>
<dbReference type="EMBL" id="BAAAAF010000015">
    <property type="protein sequence ID" value="GAA0037063.1"/>
    <property type="molecule type" value="Genomic_DNA"/>
</dbReference>
<dbReference type="Pfam" id="PF03432">
    <property type="entry name" value="Relaxase"/>
    <property type="match status" value="1"/>
</dbReference>
<dbReference type="InterPro" id="IPR005094">
    <property type="entry name" value="Endonuclease_MobA/VirD2"/>
</dbReference>
<organism evidence="3 4">
    <name type="scientific">Brevibacterium metallidurans</name>
    <dbReference type="NCBI Taxonomy" id="1482676"/>
    <lineage>
        <taxon>Bacteria</taxon>
        <taxon>Bacillati</taxon>
        <taxon>Actinomycetota</taxon>
        <taxon>Actinomycetes</taxon>
        <taxon>Micrococcales</taxon>
        <taxon>Brevibacteriaceae</taxon>
        <taxon>Brevibacterium</taxon>
    </lineage>
</organism>
<evidence type="ECO:0000256" key="1">
    <source>
        <dbReference type="SAM" id="MobiDB-lite"/>
    </source>
</evidence>
<feature type="domain" description="MobA/VirD2-like nuclease" evidence="2">
    <location>
        <begin position="46"/>
        <end position="167"/>
    </location>
</feature>
<evidence type="ECO:0000259" key="2">
    <source>
        <dbReference type="Pfam" id="PF03432"/>
    </source>
</evidence>
<dbReference type="RefSeq" id="WP_339393717.1">
    <property type="nucleotide sequence ID" value="NZ_BAAAAF010000015.1"/>
</dbReference>
<gene>
    <name evidence="3" type="ORF">NCCP602_30240</name>
</gene>
<feature type="compositionally biased region" description="Basic and acidic residues" evidence="1">
    <location>
        <begin position="307"/>
        <end position="318"/>
    </location>
</feature>
<sequence>MSTINVRPSRDAAGSAAYVLYGHGYKGRVKLLSGEPRTRAGSFAIRVAGDNTATPLAFVERAQALASAHGRTNQIQSYVLAFSPDEFDVTKQEDLDRIRDVAVELAERMHSADFMVVVHADSAGKHGHAHVLVTNHDDLTGGSLQRYTAWKHGLRQLNDELMRDEGLQVLPDPEEPKPDWELRREAFKPGGFEQVLGDKVLAALTDSRSANQDAFEQVLAEHGVALAVTNRDGWSYKMRRDDNGKLGRKKASGLTPEFTAEGAQQIFDYHAQKGKKHGSTGTDGTGGRAASRYSDAGSLDLRARRRQAADREADEYRRGAERVYQADGRGADEAPGSAVDLAAARAALDGIARRRNEDQAERDRKHSRRSRSAAQRERTREAAQRIVDEEVGPGSTVGIEDGPHGAGDDDLGFG</sequence>
<comment type="caution">
    <text evidence="3">The sequence shown here is derived from an EMBL/GenBank/DDBJ whole genome shotgun (WGS) entry which is preliminary data.</text>
</comment>
<dbReference type="Proteomes" id="UP001498238">
    <property type="component" value="Unassembled WGS sequence"/>
</dbReference>
<name>A0ABP3CAX1_9MICO</name>
<evidence type="ECO:0000313" key="3">
    <source>
        <dbReference type="EMBL" id="GAA0037063.1"/>
    </source>
</evidence>
<accession>A0ABP3CAX1</accession>
<proteinExistence type="predicted"/>
<feature type="compositionally biased region" description="Basic and acidic residues" evidence="1">
    <location>
        <begin position="351"/>
        <end position="364"/>
    </location>
</feature>
<feature type="region of interest" description="Disordered" evidence="1">
    <location>
        <begin position="351"/>
        <end position="414"/>
    </location>
</feature>
<keyword evidence="4" id="KW-1185">Reference proteome</keyword>
<protein>
    <recommendedName>
        <fullName evidence="2">MobA/VirD2-like nuclease domain-containing protein</fullName>
    </recommendedName>
</protein>